<gene>
    <name evidence="2" type="ORF">H0921_06165</name>
</gene>
<dbReference type="PANTHER" id="PTHR33608:SF6">
    <property type="entry name" value="BLL2464 PROTEIN"/>
    <property type="match status" value="1"/>
</dbReference>
<dbReference type="SMART" id="SM00327">
    <property type="entry name" value="VWA"/>
    <property type="match status" value="1"/>
</dbReference>
<dbReference type="Gene3D" id="3.40.50.410">
    <property type="entry name" value="von Willebrand factor, type A domain"/>
    <property type="match status" value="1"/>
</dbReference>
<dbReference type="RefSeq" id="WP_194537188.1">
    <property type="nucleotide sequence ID" value="NZ_JACEFB010000003.1"/>
</dbReference>
<proteinExistence type="predicted"/>
<evidence type="ECO:0000259" key="1">
    <source>
        <dbReference type="SMART" id="SM00327"/>
    </source>
</evidence>
<accession>A0A7V8VDI4</accession>
<dbReference type="Pfam" id="PF01882">
    <property type="entry name" value="DUF58"/>
    <property type="match status" value="1"/>
</dbReference>
<sequence length="294" mass="33164">MLSAELLRQVRRLHLYARRLAQGQLGGAYHTAFKGAGLIFEEVREYQPGDDVRAIDWNVTARMGRPYIKRFTEERETTVLLVVDVSASLGFGSTGRTKRQAAAEVAALLALCAAVNNDRVGAVLGTTEVERFVTPSKGPRHLQRLLRDVLAYEPLQKGTNLAVLLQFVLRTQRRRAIVILMSDFLTEDYEHAFLQVARRHDLIAICLADPYELECPQWGLVQLEDSEGGEQLLVDTADADVRRSFAAQVTQHREVLRRLAAQAGVDVLTLSPADRYVQSLVRYLEQRRRRGRSQ</sequence>
<protein>
    <submittedName>
        <fullName evidence="2">DUF58 domain-containing protein</fullName>
    </submittedName>
</protein>
<dbReference type="InterPro" id="IPR036465">
    <property type="entry name" value="vWFA_dom_sf"/>
</dbReference>
<dbReference type="InterPro" id="IPR002035">
    <property type="entry name" value="VWF_A"/>
</dbReference>
<dbReference type="EMBL" id="JACEFB010000003">
    <property type="protein sequence ID" value="MBA2225747.1"/>
    <property type="molecule type" value="Genomic_DNA"/>
</dbReference>
<feature type="domain" description="VWFA" evidence="1">
    <location>
        <begin position="76"/>
        <end position="245"/>
    </location>
</feature>
<dbReference type="PANTHER" id="PTHR33608">
    <property type="entry name" value="BLL2464 PROTEIN"/>
    <property type="match status" value="1"/>
</dbReference>
<comment type="caution">
    <text evidence="2">The sequence shown here is derived from an EMBL/GenBank/DDBJ whole genome shotgun (WGS) entry which is preliminary data.</text>
</comment>
<dbReference type="AlphaFoldDB" id="A0A7V8VDI4"/>
<dbReference type="SUPFAM" id="SSF53300">
    <property type="entry name" value="vWA-like"/>
    <property type="match status" value="1"/>
</dbReference>
<dbReference type="Proteomes" id="UP000542342">
    <property type="component" value="Unassembled WGS sequence"/>
</dbReference>
<evidence type="ECO:0000313" key="2">
    <source>
        <dbReference type="EMBL" id="MBA2225747.1"/>
    </source>
</evidence>
<evidence type="ECO:0000313" key="3">
    <source>
        <dbReference type="Proteomes" id="UP000542342"/>
    </source>
</evidence>
<dbReference type="InterPro" id="IPR002881">
    <property type="entry name" value="DUF58"/>
</dbReference>
<keyword evidence="3" id="KW-1185">Reference proteome</keyword>
<name>A0A7V8VDI4_9BACT</name>
<organism evidence="2 3">
    <name type="scientific">Thermogemmata fonticola</name>
    <dbReference type="NCBI Taxonomy" id="2755323"/>
    <lineage>
        <taxon>Bacteria</taxon>
        <taxon>Pseudomonadati</taxon>
        <taxon>Planctomycetota</taxon>
        <taxon>Planctomycetia</taxon>
        <taxon>Gemmatales</taxon>
        <taxon>Gemmataceae</taxon>
        <taxon>Thermogemmata</taxon>
    </lineage>
</organism>
<reference evidence="2 3" key="1">
    <citation type="submission" date="2020-07" db="EMBL/GenBank/DDBJ databases">
        <title>Thermogemmata thermophila gen. nov., sp. nov., a novel moderate thermophilic planctomycete from a Kamchatka hot spring.</title>
        <authorList>
            <person name="Elcheninov A.G."/>
            <person name="Podosokorskaya O.A."/>
            <person name="Kovaleva O.L."/>
            <person name="Novikov A."/>
            <person name="Bonch-Osmolovskaya E.A."/>
            <person name="Toshchakov S.V."/>
            <person name="Kublanov I.V."/>
        </authorList>
    </citation>
    <scope>NUCLEOTIDE SEQUENCE [LARGE SCALE GENOMIC DNA]</scope>
    <source>
        <strain evidence="2 3">2918</strain>
    </source>
</reference>